<evidence type="ECO:0000313" key="4">
    <source>
        <dbReference type="EMBL" id="OMJ84377.1"/>
    </source>
</evidence>
<evidence type="ECO:0000256" key="3">
    <source>
        <dbReference type="ARBA" id="ARBA00023242"/>
    </source>
</evidence>
<comment type="similarity">
    <text evidence="2">Belongs to the dpy-30 family.</text>
</comment>
<protein>
    <submittedName>
        <fullName evidence="4">Uncharacterized protein</fullName>
    </submittedName>
</protein>
<dbReference type="AlphaFoldDB" id="A0A1R2C5V9"/>
<accession>A0A1R2C5V9</accession>
<evidence type="ECO:0000256" key="1">
    <source>
        <dbReference type="ARBA" id="ARBA00004123"/>
    </source>
</evidence>
<keyword evidence="3" id="KW-0539">Nucleus</keyword>
<dbReference type="PANTHER" id="PTHR36960:SF1">
    <property type="entry name" value="SI:DKEY-32E6.3"/>
    <property type="match status" value="1"/>
</dbReference>
<comment type="subcellular location">
    <subcellularLocation>
        <location evidence="1">Nucleus</location>
    </subcellularLocation>
</comment>
<dbReference type="CDD" id="cd22965">
    <property type="entry name" value="DD_DPY30_SDC1"/>
    <property type="match status" value="1"/>
</dbReference>
<comment type="caution">
    <text evidence="4">The sequence shown here is derived from an EMBL/GenBank/DDBJ whole genome shotgun (WGS) entry which is preliminary data.</text>
</comment>
<organism evidence="4 5">
    <name type="scientific">Stentor coeruleus</name>
    <dbReference type="NCBI Taxonomy" id="5963"/>
    <lineage>
        <taxon>Eukaryota</taxon>
        <taxon>Sar</taxon>
        <taxon>Alveolata</taxon>
        <taxon>Ciliophora</taxon>
        <taxon>Postciliodesmatophora</taxon>
        <taxon>Heterotrichea</taxon>
        <taxon>Heterotrichida</taxon>
        <taxon>Stentoridae</taxon>
        <taxon>Stentor</taxon>
    </lineage>
</organism>
<dbReference type="GO" id="GO:0005634">
    <property type="term" value="C:nucleus"/>
    <property type="evidence" value="ECO:0007669"/>
    <property type="project" value="UniProtKB-SubCell"/>
</dbReference>
<dbReference type="OrthoDB" id="417678at2759"/>
<dbReference type="PANTHER" id="PTHR36960">
    <property type="entry name" value="SI:DKEY-32E6.3"/>
    <property type="match status" value="1"/>
</dbReference>
<dbReference type="EMBL" id="MPUH01000271">
    <property type="protein sequence ID" value="OMJ84377.1"/>
    <property type="molecule type" value="Genomic_DNA"/>
</dbReference>
<reference evidence="4 5" key="1">
    <citation type="submission" date="2016-11" db="EMBL/GenBank/DDBJ databases">
        <title>The macronuclear genome of Stentor coeruleus: a giant cell with tiny introns.</title>
        <authorList>
            <person name="Slabodnick M."/>
            <person name="Ruby J.G."/>
            <person name="Reiff S.B."/>
            <person name="Swart E.C."/>
            <person name="Gosai S."/>
            <person name="Prabakaran S."/>
            <person name="Witkowska E."/>
            <person name="Larue G.E."/>
            <person name="Fisher S."/>
            <person name="Freeman R.M."/>
            <person name="Gunawardena J."/>
            <person name="Chu W."/>
            <person name="Stover N.A."/>
            <person name="Gregory B.D."/>
            <person name="Nowacki M."/>
            <person name="Derisi J."/>
            <person name="Roy S.W."/>
            <person name="Marshall W.F."/>
            <person name="Sood P."/>
        </authorList>
    </citation>
    <scope>NUCLEOTIDE SEQUENCE [LARGE SCALE GENOMIC DNA]</scope>
    <source>
        <strain evidence="4">WM001</strain>
    </source>
</reference>
<gene>
    <name evidence="4" type="ORF">SteCoe_14529</name>
</gene>
<dbReference type="Proteomes" id="UP000187209">
    <property type="component" value="Unassembled WGS sequence"/>
</dbReference>
<sequence length="493" mass="57388">METTKRKLVIHMDVNLTCIMQDVANQYTIEITISKILASQCWGNIIYKDSVPSWKLAHPTVSFLQPAPELTSYDEFIKNLYKNKLPNEEPDETKRQLYNNEQKTMYLKVISEFTQPGKPGYKFKSLFDKMIRLLSLPKPICEEYNLVPEDEKKEEIGVGGDDEDEKELIKRIFASGKMMLIPSFFRLIQELKKNKREFAIIFRTFGEELDKVIDEFNLFCRGNHPLFNGKHGTPRIRFDGKSKSKDMLIDYNNFGYMARVPSESSFVVGTLKRHPVSESIEEAHSGGIEEGVIVVHQDFPSIYVAIQERLYKAASMAISDDYRYWNQNGETGEYGKLLLIDENDYQIQHIFFDDFIDIDNPRIVDVRDVVTGESIPFKRSINKYIFRVDSYRAIVEQDYFYKSVLACEENRSEEIYRIENGITEEKEEQVDVQVSEWEKLQSSPTDEYLARVIMPVLLPALQVLDIERPQNPVSFLAHYVLKHQDRVVLPSRS</sequence>
<dbReference type="Pfam" id="PF05186">
    <property type="entry name" value="Dpy-30"/>
    <property type="match status" value="1"/>
</dbReference>
<evidence type="ECO:0000256" key="2">
    <source>
        <dbReference type="ARBA" id="ARBA00010849"/>
    </source>
</evidence>
<dbReference type="InterPro" id="IPR007858">
    <property type="entry name" value="Dpy-30_motif"/>
</dbReference>
<proteinExistence type="inferred from homology"/>
<dbReference type="InterPro" id="IPR049629">
    <property type="entry name" value="DPY30_SDC1_DD"/>
</dbReference>
<dbReference type="Gene3D" id="1.20.890.10">
    <property type="entry name" value="cAMP-dependent protein kinase regulatory subunit, dimerization-anchoring domain"/>
    <property type="match status" value="1"/>
</dbReference>
<name>A0A1R2C5V9_9CILI</name>
<keyword evidence="5" id="KW-1185">Reference proteome</keyword>
<evidence type="ECO:0000313" key="5">
    <source>
        <dbReference type="Proteomes" id="UP000187209"/>
    </source>
</evidence>